<comment type="caution">
    <text evidence="1">The sequence shown here is derived from an EMBL/GenBank/DDBJ whole genome shotgun (WGS) entry which is preliminary data.</text>
</comment>
<protein>
    <submittedName>
        <fullName evidence="1">Uncharacterized protein</fullName>
    </submittedName>
</protein>
<dbReference type="EMBL" id="JAPDRQ010000376">
    <property type="protein sequence ID" value="KAJ9650159.1"/>
    <property type="molecule type" value="Genomic_DNA"/>
</dbReference>
<accession>A0ACC2ZRA3</accession>
<reference evidence="1" key="1">
    <citation type="submission" date="2022-10" db="EMBL/GenBank/DDBJ databases">
        <title>Culturing micro-colonial fungi from biological soil crusts in the Mojave desert and describing Neophaeococcomyces mojavensis, and introducing the new genera and species Taxawa tesnikishii.</title>
        <authorList>
            <person name="Kurbessoian T."/>
            <person name="Stajich J.E."/>
        </authorList>
    </citation>
    <scope>NUCLEOTIDE SEQUENCE</scope>
    <source>
        <strain evidence="1">JES_112</strain>
    </source>
</reference>
<dbReference type="Proteomes" id="UP001172386">
    <property type="component" value="Unassembled WGS sequence"/>
</dbReference>
<sequence length="181" mass="19510">MDIEKNQARAETVHVEEEIADTAHLAQREDHDTSKWQSITGNPKAFGWCCFAVLVTLLVSYENQAAGTVLSIPQFRKDFGYFYQGSYVIDAKWQAAFSGAPTAATAVGAIIAGQVADWIGRKYTLMLFMALSYVSITLEFIATSNPTFFAGKLLNGLNVGVLAAVATTYVGEISPLASVAS</sequence>
<proteinExistence type="predicted"/>
<name>A0ACC2ZRA3_9EURO</name>
<gene>
    <name evidence="1" type="ORF">H2198_010521</name>
</gene>
<organism evidence="1 2">
    <name type="scientific">Neophaeococcomyces mojaviensis</name>
    <dbReference type="NCBI Taxonomy" id="3383035"/>
    <lineage>
        <taxon>Eukaryota</taxon>
        <taxon>Fungi</taxon>
        <taxon>Dikarya</taxon>
        <taxon>Ascomycota</taxon>
        <taxon>Pezizomycotina</taxon>
        <taxon>Eurotiomycetes</taxon>
        <taxon>Chaetothyriomycetidae</taxon>
        <taxon>Chaetothyriales</taxon>
        <taxon>Chaetothyriales incertae sedis</taxon>
        <taxon>Neophaeococcomyces</taxon>
    </lineage>
</organism>
<evidence type="ECO:0000313" key="1">
    <source>
        <dbReference type="EMBL" id="KAJ9650159.1"/>
    </source>
</evidence>
<keyword evidence="2" id="KW-1185">Reference proteome</keyword>
<evidence type="ECO:0000313" key="2">
    <source>
        <dbReference type="Proteomes" id="UP001172386"/>
    </source>
</evidence>